<dbReference type="InterPro" id="IPR007327">
    <property type="entry name" value="TPD52"/>
</dbReference>
<comment type="similarity">
    <text evidence="1">Belongs to the TPD52 family.</text>
</comment>
<sequence length="210" mass="22954">MDTANQDINLNSPNKGLMSENMTDVPVDAAASVGALGGLSEAESEELKIELVKVEEEISTLRQVLFAKEKHASEIKRKLGLTPFNELKDNFSKSWQNVQTSNAYKKTQETLSQAGQKTSAVFLNVSSAISKKLEDMKFHPLSQSFSSYSIRHSISMPAMRNTPTFKSFEGTVENLKSKVVGTEENTGGFNSPPATSPNAEMKSPQDSSPF</sequence>
<name>V9KSS9_CALMI</name>
<feature type="region of interest" description="Disordered" evidence="3">
    <location>
        <begin position="179"/>
        <end position="210"/>
    </location>
</feature>
<feature type="compositionally biased region" description="Polar residues" evidence="3">
    <location>
        <begin position="183"/>
        <end position="210"/>
    </location>
</feature>
<accession>V9KSS9</accession>
<evidence type="ECO:0000256" key="2">
    <source>
        <dbReference type="ARBA" id="ARBA00023054"/>
    </source>
</evidence>
<evidence type="ECO:0000256" key="1">
    <source>
        <dbReference type="ARBA" id="ARBA00005702"/>
    </source>
</evidence>
<reference evidence="4" key="1">
    <citation type="journal article" date="2014" name="Nature">
        <title>Elephant shark genome provides unique insights into gnathostome evolution.</title>
        <authorList>
            <consortium name="International Elephant Shark Genome Sequencing Consortium"/>
            <person name="Venkatesh B."/>
            <person name="Lee A.P."/>
            <person name="Ravi V."/>
            <person name="Maurya A.K."/>
            <person name="Lian M.M."/>
            <person name="Swann J.B."/>
            <person name="Ohta Y."/>
            <person name="Flajnik M.F."/>
            <person name="Sutoh Y."/>
            <person name="Kasahara M."/>
            <person name="Hoon S."/>
            <person name="Gangu V."/>
            <person name="Roy S.W."/>
            <person name="Irimia M."/>
            <person name="Korzh V."/>
            <person name="Kondrychyn I."/>
            <person name="Lim Z.W."/>
            <person name="Tay B.H."/>
            <person name="Tohari S."/>
            <person name="Kong K.W."/>
            <person name="Ho S."/>
            <person name="Lorente-Galdos B."/>
            <person name="Quilez J."/>
            <person name="Marques-Bonet T."/>
            <person name="Raney B.J."/>
            <person name="Ingham P.W."/>
            <person name="Tay A."/>
            <person name="Hillier L.W."/>
            <person name="Minx P."/>
            <person name="Boehm T."/>
            <person name="Wilson R.K."/>
            <person name="Brenner S."/>
            <person name="Warren W.C."/>
        </authorList>
    </citation>
    <scope>NUCLEOTIDE SEQUENCE</scope>
    <source>
        <tissue evidence="4">Brain</tissue>
    </source>
</reference>
<dbReference type="Pfam" id="PF04201">
    <property type="entry name" value="TPD52"/>
    <property type="match status" value="1"/>
</dbReference>
<dbReference type="PANTHER" id="PTHR19307:SF13">
    <property type="entry name" value="TUMOR PROTEIN D54"/>
    <property type="match status" value="1"/>
</dbReference>
<protein>
    <submittedName>
        <fullName evidence="4">Tumor protein D52-like 2</fullName>
    </submittedName>
</protein>
<organism evidence="4">
    <name type="scientific">Callorhinchus milii</name>
    <name type="common">Ghost shark</name>
    <dbReference type="NCBI Taxonomy" id="7868"/>
    <lineage>
        <taxon>Eukaryota</taxon>
        <taxon>Metazoa</taxon>
        <taxon>Chordata</taxon>
        <taxon>Craniata</taxon>
        <taxon>Vertebrata</taxon>
        <taxon>Chondrichthyes</taxon>
        <taxon>Holocephali</taxon>
        <taxon>Chimaeriformes</taxon>
        <taxon>Callorhinchidae</taxon>
        <taxon>Callorhinchus</taxon>
    </lineage>
</organism>
<dbReference type="AlphaFoldDB" id="V9KSS9"/>
<keyword evidence="2" id="KW-0175">Coiled coil</keyword>
<dbReference type="GO" id="GO:0005737">
    <property type="term" value="C:cytoplasm"/>
    <property type="evidence" value="ECO:0007669"/>
    <property type="project" value="TreeGrafter"/>
</dbReference>
<proteinExistence type="evidence at transcript level"/>
<evidence type="ECO:0000256" key="3">
    <source>
        <dbReference type="SAM" id="MobiDB-lite"/>
    </source>
</evidence>
<evidence type="ECO:0000313" key="4">
    <source>
        <dbReference type="EMBL" id="AFP01271.1"/>
    </source>
</evidence>
<dbReference type="EMBL" id="JW868753">
    <property type="protein sequence ID" value="AFP01271.1"/>
    <property type="molecule type" value="mRNA"/>
</dbReference>
<dbReference type="PANTHER" id="PTHR19307">
    <property type="entry name" value="TUMOR PROTEIN D52"/>
    <property type="match status" value="1"/>
</dbReference>